<dbReference type="NCBIfam" id="TIGR03843">
    <property type="entry name" value="SCO1664 family protein"/>
    <property type="match status" value="1"/>
</dbReference>
<evidence type="ECO:0000313" key="2">
    <source>
        <dbReference type="Proteomes" id="UP001164305"/>
    </source>
</evidence>
<dbReference type="Proteomes" id="UP001164305">
    <property type="component" value="Chromosome"/>
</dbReference>
<name>A0ABY6G4Y7_9MICO</name>
<proteinExistence type="predicted"/>
<organism evidence="1 2">
    <name type="scientific">Brachybacterium huguangmaarense</name>
    <dbReference type="NCBI Taxonomy" id="1652028"/>
    <lineage>
        <taxon>Bacteria</taxon>
        <taxon>Bacillati</taxon>
        <taxon>Actinomycetota</taxon>
        <taxon>Actinomycetes</taxon>
        <taxon>Micrococcales</taxon>
        <taxon>Dermabacteraceae</taxon>
        <taxon>Brachybacterium</taxon>
    </lineage>
</organism>
<protein>
    <submittedName>
        <fullName evidence="1">SCO1664 family protein</fullName>
    </submittedName>
</protein>
<keyword evidence="2" id="KW-1185">Reference proteome</keyword>
<dbReference type="InterPro" id="IPR022292">
    <property type="entry name" value="CHP03843"/>
</dbReference>
<accession>A0ABY6G4Y7</accession>
<dbReference type="EMBL" id="CP107020">
    <property type="protein sequence ID" value="UYG18288.1"/>
    <property type="molecule type" value="Genomic_DNA"/>
</dbReference>
<gene>
    <name evidence="1" type="ORF">BRM3_00010</name>
</gene>
<evidence type="ECO:0000313" key="1">
    <source>
        <dbReference type="EMBL" id="UYG18288.1"/>
    </source>
</evidence>
<reference evidence="1" key="1">
    <citation type="submission" date="2022-10" db="EMBL/GenBank/DDBJ databases">
        <title>Whole-Genome Sequencing of Brachybacterium huguangmaarense BRM-3, Isolated from Betula schmidtii.</title>
        <authorList>
            <person name="Haam D."/>
        </authorList>
    </citation>
    <scope>NUCLEOTIDE SEQUENCE</scope>
    <source>
        <strain evidence="1">BRM-3</strain>
    </source>
</reference>
<sequence length="242" mass="26802">MHEDAGTQLDDARADELLRSGAVELLGHIVSSNETFLVRIEDDTDALWGIYKPVLGERPLHDFPPGLHRRERAAYLVSETLGWHVVPRTVLREDGLPFGEGSLQRFVVADPAEHYFTLYGTGEDTDAQLRRLAVFDLLVNNADRKAGHVLRDEDGRVWGIDHGLCLHEELKLRTVIWDFAGAPVEPGLVADVAALVDDVPAAIADLLTPAEVRALQGRARYLLASGALPHDRTGMRFPWPLI</sequence>